<reference evidence="3 4" key="1">
    <citation type="journal article" date="2013" name="Nat. Genet.">
        <title>The genome of the hydatid tapeworm Echinococcus granulosus.</title>
        <authorList>
            <person name="Zheng H."/>
            <person name="Zhang W."/>
            <person name="Zhang L."/>
            <person name="Zhang Z."/>
            <person name="Li J."/>
            <person name="Lu G."/>
            <person name="Zhu Y."/>
            <person name="Wang Y."/>
            <person name="Huang Y."/>
            <person name="Liu J."/>
            <person name="Kang H."/>
            <person name="Chen J."/>
            <person name="Wang L."/>
            <person name="Chen A."/>
            <person name="Yu S."/>
            <person name="Gao Z."/>
            <person name="Jin L."/>
            <person name="Gu W."/>
            <person name="Wang Z."/>
            <person name="Zhao L."/>
            <person name="Shi B."/>
            <person name="Wen H."/>
            <person name="Lin R."/>
            <person name="Jones M.K."/>
            <person name="Brejova B."/>
            <person name="Vinar T."/>
            <person name="Zhao G."/>
            <person name="McManus D.P."/>
            <person name="Chen Z."/>
            <person name="Zhou Y."/>
            <person name="Wang S."/>
        </authorList>
    </citation>
    <scope>NUCLEOTIDE SEQUENCE [LARGE SCALE GENOMIC DNA]</scope>
</reference>
<keyword evidence="2" id="KW-0472">Membrane</keyword>
<dbReference type="RefSeq" id="XP_024348815.1">
    <property type="nucleotide sequence ID" value="XM_024496744.1"/>
</dbReference>
<dbReference type="EMBL" id="APAU02000079">
    <property type="protein sequence ID" value="EUB57619.1"/>
    <property type="molecule type" value="Genomic_DNA"/>
</dbReference>
<dbReference type="PANTHER" id="PTHR21780:SF0">
    <property type="entry name" value="TRANSMEMBRANE PROTEIN 209"/>
    <property type="match status" value="1"/>
</dbReference>
<evidence type="ECO:0000313" key="4">
    <source>
        <dbReference type="Proteomes" id="UP000019149"/>
    </source>
</evidence>
<dbReference type="InterPro" id="IPR019176">
    <property type="entry name" value="Cytochrome_B561-rel"/>
</dbReference>
<dbReference type="Pfam" id="PF09786">
    <property type="entry name" value="CytochromB561_N"/>
    <property type="match status" value="1"/>
</dbReference>
<sequence length="571" mass="63450">MDSGAIHPKHLTTLPARYGVMDSLIWEDASFTSRNNERFRKNDILHSFLWAAFNLIAALWLSAFLNPGVVFSHYPRVSLQFIVFQVITALLLCLVLISAARHLYYLCIALNLFKSKRRREVKSLNSDSVREGRFGPTVFLKSACTSPSFGSCFSSPNLSVNRVTNQALTEHSRASWCPDKFPTMRPFGDVPSPNVSVSPTQTMAGASAMAASAVAFNLSVRSDQSWTSPLATATPRRTSLTRWGTYSPTSPSAITVPLQYQLSPSLGSSSCLDIGKNFGKSINSVSSDRKDGDVSGNPYSSTETDDDGGFERLMCRGRKAVAAPEKSASEYWKANGVSELDLDRWTVDIRRWLHGTILRRVVDEIASVNAKISKLSDDAALIGSTTLNTLEQLAKGRYQHIVTLPTLIRFLELTKEQNYLVFRLQELARGSCLGEFGWDAGSRSTLSPWKDYLPNDTMILLHIFSTYMDSLLPPHAKCLSGGVFGQLHLVRSPDKPDLKSKYNAQIYVATIQPPSIKIVIDGIIYTFPPGRYNFFHALLLFFHFYKSLDGTIRSISLGPSGLNVAWIFERR</sequence>
<dbReference type="AlphaFoldDB" id="W6UVY0"/>
<name>W6UVY0_ECHGR</name>
<keyword evidence="4" id="KW-1185">Reference proteome</keyword>
<evidence type="ECO:0000256" key="1">
    <source>
        <dbReference type="SAM" id="MobiDB-lite"/>
    </source>
</evidence>
<keyword evidence="2" id="KW-1133">Transmembrane helix</keyword>
<dbReference type="OrthoDB" id="509821at2759"/>
<proteinExistence type="predicted"/>
<protein>
    <submittedName>
        <fullName evidence="3">Transmembrane protein 209</fullName>
    </submittedName>
</protein>
<evidence type="ECO:0000313" key="3">
    <source>
        <dbReference type="EMBL" id="EUB57619.1"/>
    </source>
</evidence>
<dbReference type="OMA" id="AWIFERR"/>
<dbReference type="PANTHER" id="PTHR21780">
    <property type="entry name" value="TRANSMEMBRANE PROTEIN 209"/>
    <property type="match status" value="1"/>
</dbReference>
<feature type="transmembrane region" description="Helical" evidence="2">
    <location>
        <begin position="44"/>
        <end position="62"/>
    </location>
</feature>
<comment type="caution">
    <text evidence="3">The sequence shown here is derived from an EMBL/GenBank/DDBJ whole genome shotgun (WGS) entry which is preliminary data.</text>
</comment>
<dbReference type="GO" id="GO:0016020">
    <property type="term" value="C:membrane"/>
    <property type="evidence" value="ECO:0007669"/>
    <property type="project" value="TreeGrafter"/>
</dbReference>
<feature type="transmembrane region" description="Helical" evidence="2">
    <location>
        <begin position="82"/>
        <end position="113"/>
    </location>
</feature>
<organism evidence="3 4">
    <name type="scientific">Echinococcus granulosus</name>
    <name type="common">Hydatid tapeworm</name>
    <dbReference type="NCBI Taxonomy" id="6210"/>
    <lineage>
        <taxon>Eukaryota</taxon>
        <taxon>Metazoa</taxon>
        <taxon>Spiralia</taxon>
        <taxon>Lophotrochozoa</taxon>
        <taxon>Platyhelminthes</taxon>
        <taxon>Cestoda</taxon>
        <taxon>Eucestoda</taxon>
        <taxon>Cyclophyllidea</taxon>
        <taxon>Taeniidae</taxon>
        <taxon>Echinococcus</taxon>
        <taxon>Echinococcus granulosus group</taxon>
    </lineage>
</organism>
<dbReference type="CTD" id="36343210"/>
<evidence type="ECO:0000256" key="2">
    <source>
        <dbReference type="SAM" id="Phobius"/>
    </source>
</evidence>
<gene>
    <name evidence="3" type="ORF">EGR_07495</name>
</gene>
<dbReference type="STRING" id="6210.W6UVY0"/>
<keyword evidence="2 3" id="KW-0812">Transmembrane</keyword>
<dbReference type="GeneID" id="36343210"/>
<accession>W6UVY0</accession>
<dbReference type="KEGG" id="egl:EGR_07495"/>
<dbReference type="Proteomes" id="UP000019149">
    <property type="component" value="Unassembled WGS sequence"/>
</dbReference>
<feature type="region of interest" description="Disordered" evidence="1">
    <location>
        <begin position="284"/>
        <end position="308"/>
    </location>
</feature>